<dbReference type="InterPro" id="IPR014044">
    <property type="entry name" value="CAP_dom"/>
</dbReference>
<dbReference type="Proteomes" id="UP001303046">
    <property type="component" value="Unassembled WGS sequence"/>
</dbReference>
<organism evidence="3 4">
    <name type="scientific">Necator americanus</name>
    <name type="common">Human hookworm</name>
    <dbReference type="NCBI Taxonomy" id="51031"/>
    <lineage>
        <taxon>Eukaryota</taxon>
        <taxon>Metazoa</taxon>
        <taxon>Ecdysozoa</taxon>
        <taxon>Nematoda</taxon>
        <taxon>Chromadorea</taxon>
        <taxon>Rhabditida</taxon>
        <taxon>Rhabditina</taxon>
        <taxon>Rhabditomorpha</taxon>
        <taxon>Strongyloidea</taxon>
        <taxon>Ancylostomatidae</taxon>
        <taxon>Bunostominae</taxon>
        <taxon>Necator</taxon>
    </lineage>
</organism>
<evidence type="ECO:0000313" key="3">
    <source>
        <dbReference type="EMBL" id="KAK6726145.1"/>
    </source>
</evidence>
<dbReference type="InterPro" id="IPR001283">
    <property type="entry name" value="CRISP-related"/>
</dbReference>
<feature type="region of interest" description="Disordered" evidence="1">
    <location>
        <begin position="234"/>
        <end position="345"/>
    </location>
</feature>
<evidence type="ECO:0000256" key="1">
    <source>
        <dbReference type="SAM" id="MobiDB-lite"/>
    </source>
</evidence>
<reference evidence="3 4" key="1">
    <citation type="submission" date="2023-08" db="EMBL/GenBank/DDBJ databases">
        <title>A Necator americanus chromosomal reference genome.</title>
        <authorList>
            <person name="Ilik V."/>
            <person name="Petrzelkova K.J."/>
            <person name="Pardy F."/>
            <person name="Fuh T."/>
            <person name="Niatou-Singa F.S."/>
            <person name="Gouil Q."/>
            <person name="Baker L."/>
            <person name="Ritchie M.E."/>
            <person name="Jex A.R."/>
            <person name="Gazzola D."/>
            <person name="Li H."/>
            <person name="Toshio Fujiwara R."/>
            <person name="Zhan B."/>
            <person name="Aroian R.V."/>
            <person name="Pafco B."/>
            <person name="Schwarz E.M."/>
        </authorList>
    </citation>
    <scope>NUCLEOTIDE SEQUENCE [LARGE SCALE GENOMIC DNA]</scope>
    <source>
        <strain evidence="3 4">Aroian</strain>
        <tissue evidence="3">Whole animal</tissue>
    </source>
</reference>
<keyword evidence="4" id="KW-1185">Reference proteome</keyword>
<accession>A0ABR1BJU5</accession>
<dbReference type="InterPro" id="IPR035940">
    <property type="entry name" value="CAP_sf"/>
</dbReference>
<feature type="compositionally biased region" description="Basic residues" evidence="1">
    <location>
        <begin position="295"/>
        <end position="307"/>
    </location>
</feature>
<dbReference type="Gene3D" id="3.40.33.10">
    <property type="entry name" value="CAP"/>
    <property type="match status" value="1"/>
</dbReference>
<dbReference type="SUPFAM" id="SSF55797">
    <property type="entry name" value="PR-1-like"/>
    <property type="match status" value="1"/>
</dbReference>
<sequence>MAAIRPSKYWSPLLSIPLLLHHMPPFWENIISEVARGNIPVNGSIRKRRAINRGKRREERRRLREERKRLREERKRLREGRGCRRKNGGKGCSNEGRGNRKYRKAAQMREMSYDCGNEMTAYTIATECGRNTKHISRHGTSENTYRKYNVKIFDAEGIIVEAINSWFHEIDTGYMEHGEGQRNLYHSYLNIPNFAKIVWGTHEKVGCAVVKCSNYVKVVCLYGPNSSFGEGNQIYRLRRRRPTPPPTPPPTVRISPPTQPTPPPTPPPTVRTPKPPPPPPPPPPPTPSPKPHPCGPHKRPHHGRPHKPWGPCSSNRRPHPGPPQRQPSPCIDCHRLRKQIIIPKT</sequence>
<evidence type="ECO:0000259" key="2">
    <source>
        <dbReference type="SMART" id="SM00198"/>
    </source>
</evidence>
<dbReference type="PRINTS" id="PR01217">
    <property type="entry name" value="PRICHEXTENSN"/>
</dbReference>
<protein>
    <recommendedName>
        <fullName evidence="2">SCP domain-containing protein</fullName>
    </recommendedName>
</protein>
<proteinExistence type="predicted"/>
<dbReference type="PANTHER" id="PTHR10334">
    <property type="entry name" value="CYSTEINE-RICH SECRETORY PROTEIN-RELATED"/>
    <property type="match status" value="1"/>
</dbReference>
<gene>
    <name evidence="3" type="primary">Necator_chrI.g576</name>
    <name evidence="3" type="ORF">RB195_004454</name>
</gene>
<dbReference type="CDD" id="cd05380">
    <property type="entry name" value="CAP_euk"/>
    <property type="match status" value="1"/>
</dbReference>
<dbReference type="EMBL" id="JAVFWL010000001">
    <property type="protein sequence ID" value="KAK6726145.1"/>
    <property type="molecule type" value="Genomic_DNA"/>
</dbReference>
<dbReference type="SMART" id="SM00198">
    <property type="entry name" value="SCP"/>
    <property type="match status" value="1"/>
</dbReference>
<feature type="region of interest" description="Disordered" evidence="1">
    <location>
        <begin position="74"/>
        <end position="103"/>
    </location>
</feature>
<evidence type="ECO:0000313" key="4">
    <source>
        <dbReference type="Proteomes" id="UP001303046"/>
    </source>
</evidence>
<comment type="caution">
    <text evidence="3">The sequence shown here is derived from an EMBL/GenBank/DDBJ whole genome shotgun (WGS) entry which is preliminary data.</text>
</comment>
<dbReference type="Pfam" id="PF00188">
    <property type="entry name" value="CAP"/>
    <property type="match status" value="1"/>
</dbReference>
<feature type="domain" description="SCP" evidence="2">
    <location>
        <begin position="95"/>
        <end position="235"/>
    </location>
</feature>
<feature type="compositionally biased region" description="Pro residues" evidence="1">
    <location>
        <begin position="243"/>
        <end position="294"/>
    </location>
</feature>
<name>A0ABR1BJU5_NECAM</name>